<evidence type="ECO:0000256" key="3">
    <source>
        <dbReference type="SAM" id="SignalP"/>
    </source>
</evidence>
<keyword evidence="3" id="KW-0732">Signal</keyword>
<dbReference type="AlphaFoldDB" id="A0A3C1KJB2"/>
<evidence type="ECO:0000313" key="5">
    <source>
        <dbReference type="EMBL" id="HAN26538.1"/>
    </source>
</evidence>
<dbReference type="Pfam" id="PF05567">
    <property type="entry name" value="T4P_PilY1"/>
    <property type="match status" value="1"/>
</dbReference>
<keyword evidence="2" id="KW-0106">Calcium</keyword>
<comment type="caution">
    <text evidence="5">The sequence shown here is derived from an EMBL/GenBank/DDBJ whole genome shotgun (WGS) entry which is preliminary data.</text>
</comment>
<keyword evidence="1" id="KW-0479">Metal-binding</keyword>
<evidence type="ECO:0000259" key="4">
    <source>
        <dbReference type="Pfam" id="PF05567"/>
    </source>
</evidence>
<evidence type="ECO:0000256" key="2">
    <source>
        <dbReference type="ARBA" id="ARBA00022837"/>
    </source>
</evidence>
<feature type="domain" description="PilY1 beta-propeller" evidence="4">
    <location>
        <begin position="412"/>
        <end position="671"/>
    </location>
</feature>
<accession>A0A3C1KJB2</accession>
<protein>
    <recommendedName>
        <fullName evidence="4">PilY1 beta-propeller domain-containing protein</fullName>
    </recommendedName>
</protein>
<proteinExistence type="predicted"/>
<organism evidence="5 6">
    <name type="scientific">Haliea salexigens</name>
    <dbReference type="NCBI Taxonomy" id="287487"/>
    <lineage>
        <taxon>Bacteria</taxon>
        <taxon>Pseudomonadati</taxon>
        <taxon>Pseudomonadota</taxon>
        <taxon>Gammaproteobacteria</taxon>
        <taxon>Cellvibrionales</taxon>
        <taxon>Halieaceae</taxon>
        <taxon>Haliea</taxon>
    </lineage>
</organism>
<dbReference type="InterPro" id="IPR008707">
    <property type="entry name" value="B-propeller_PilY1"/>
</dbReference>
<gene>
    <name evidence="5" type="ORF">DCP75_02200</name>
</gene>
<reference evidence="5 6" key="1">
    <citation type="journal article" date="2018" name="Nat. Biotechnol.">
        <title>A standardized bacterial taxonomy based on genome phylogeny substantially revises the tree of life.</title>
        <authorList>
            <person name="Parks D.H."/>
            <person name="Chuvochina M."/>
            <person name="Waite D.W."/>
            <person name="Rinke C."/>
            <person name="Skarshewski A."/>
            <person name="Chaumeil P.A."/>
            <person name="Hugenholtz P."/>
        </authorList>
    </citation>
    <scope>NUCLEOTIDE SEQUENCE [LARGE SCALE GENOMIC DNA]</scope>
    <source>
        <strain evidence="5">UBA9158</strain>
    </source>
</reference>
<dbReference type="GO" id="GO:0046872">
    <property type="term" value="F:metal ion binding"/>
    <property type="evidence" value="ECO:0007669"/>
    <property type="project" value="UniProtKB-KW"/>
</dbReference>
<dbReference type="Proteomes" id="UP000259273">
    <property type="component" value="Unassembled WGS sequence"/>
</dbReference>
<evidence type="ECO:0000256" key="1">
    <source>
        <dbReference type="ARBA" id="ARBA00022723"/>
    </source>
</evidence>
<evidence type="ECO:0000313" key="6">
    <source>
        <dbReference type="Proteomes" id="UP000259273"/>
    </source>
</evidence>
<feature type="chain" id="PRO_5017718937" description="PilY1 beta-propeller domain-containing protein" evidence="3">
    <location>
        <begin position="23"/>
        <end position="900"/>
    </location>
</feature>
<dbReference type="STRING" id="1121937.GCA_000423125_01828"/>
<sequence length="900" mass="95667">MQRYLAQLILVFLWQAASTVWADDLDAWWTPEDRTVLSLELVQGEEAAPLLCTLGQDCRQRFTASAYRKLRQAYPNDVPVSVNAAVMAIVRSVIERLPPQLTVEVALRSSPISARGDSRLVYLARGADSAVPRSVAGSCLRQFALSLSDEPDPDALALSFDDPILAERRLAEALLGFARTSGSMVSSTFPVVAAGQPGAAALLLGMFDAGPDAHWAGNIKKLLIPQAGGLPESLAMPPAALVEDARGRPALESVDYGGGRLRTTARTFWTDPARVLSGLVPPVQTGADGDAVRRGGAGQRVAAGVPPVSGAVAAGGRDLFTEVAAQSHQVAVSQALLPLRADRASVALVRENLPRVDDDEALELLRWLLGEDVDEAPQRARPWLLGPVFHSRPLALDYGATGAGYTTSNPNIRIFFGSADGILHVVENTDAVGRESGREVYGFLPRILLPRQLERRTGEVRGSIDYGVDGSPVALRVDRNGDGRIRAQDGDEALVFFGLRRGGIGYYALDVTDVDRPPRLQWSLARTRGGDFDHLALSFSTPVVGRVQFGGVVRDVLLFGGGYHGGRDAVSGEPLGKDAAAGDDPVGNAVYIVDARTGELVWKAVLGDTVEAGNTRFAHPDMRDSVASDLAVMVDAEGLIHRAYVGDTGGRIWRIDLPPGVAGNPDHRAQHWFVSVFAELGAEEAGPQDRRFFHAPALVRTVDRGGLPVDGLLVTSGNRARPLATGVEDYAFYLRDRLIVSGDALARHRTPLEIGQLVPVTACVEEEGERCSAAHGAGWRLALASAGEKGWGRPLVDGGRALFSSFLPRTGPCEAPPGRGRTYAVNLADGTALGGQSPGWDAGLGMPAELLRVGNAILLPAEPPVIVGPDSGLVPGAVVQASRAPRLVRTYWREPGVDPL</sequence>
<feature type="signal peptide" evidence="3">
    <location>
        <begin position="1"/>
        <end position="22"/>
    </location>
</feature>
<dbReference type="EMBL" id="DMND01000040">
    <property type="protein sequence ID" value="HAN26538.1"/>
    <property type="molecule type" value="Genomic_DNA"/>
</dbReference>
<name>A0A3C1KJB2_9GAMM</name>